<dbReference type="NCBIfam" id="TIGR00797">
    <property type="entry name" value="matE"/>
    <property type="match status" value="1"/>
</dbReference>
<feature type="compositionally biased region" description="Low complexity" evidence="7">
    <location>
        <begin position="181"/>
        <end position="194"/>
    </location>
</feature>
<keyword evidence="3 6" id="KW-0812">Transmembrane</keyword>
<dbReference type="AlphaFoldDB" id="A0A0D2JB46"/>
<evidence type="ECO:0000256" key="3">
    <source>
        <dbReference type="ARBA" id="ARBA00022692"/>
    </source>
</evidence>
<sequence>MAMQARQGQRSTDMLATLAADPIASLVDTAFVGHLGAAQLAGVGTAMSIYNAATKMFNASLLAVTTSQVACATAAAAAASAAAPGSAAAPPPPGGAGDDPVACPSNVDEPTAAKSGEEQQQQQQEQQEWRQQEQQQLAARDLIRSGDQGRPGNWGAAAHPHSAPLGSSASPFAVPARVDADSGSPAPSPGSEDAIILFDDSTSPAPSERGARGSESAPPSGGPLVAVVTAPKHAPLLEKPVVSPKVAAGGAAADDAEGDRGSGHHSGSSGAKGGAGGQELAVAASSALALALAFGVFEAVSIVMGATKAADAWGAPTGSPLRAPTLDFLLVRGMAAPITVLLLVLQGVFRGMHDATTPLYATIACNAINVALESPFIFSPLHMGVRGSALATIIAQALPLAALLVVLRRGYRLAVGPSLVDWAHLGAMFRPTGFLVLRSVCVSAVFAVATGLASRAGPIAAAAHQIALQLWLSSSLLADALAAAVQTLVASEIAAGRLRYARALVRATLTSGCALGLLLGAAVWAGAGALPALFTSDPLVLRALRPLMLVVAATQPVNALAFVLDGVLYGAGGFRYASAMMMPCAGGALALMICGARWSAAQQLPPEAQLVWVWAGLVVLMLLRIVGIGAPLLLQQYPLGCLYRDRREAREARAA</sequence>
<name>A0A0D2JB46_9CHLO</name>
<dbReference type="STRING" id="145388.A0A0D2JB46"/>
<evidence type="ECO:0000313" key="9">
    <source>
        <dbReference type="Proteomes" id="UP000054498"/>
    </source>
</evidence>
<evidence type="ECO:0000313" key="8">
    <source>
        <dbReference type="EMBL" id="KIY96977.1"/>
    </source>
</evidence>
<proteinExistence type="inferred from homology"/>
<dbReference type="EMBL" id="KK102762">
    <property type="protein sequence ID" value="KIY96977.1"/>
    <property type="molecule type" value="Genomic_DNA"/>
</dbReference>
<evidence type="ECO:0000256" key="6">
    <source>
        <dbReference type="RuleBase" id="RU004914"/>
    </source>
</evidence>
<feature type="transmembrane region" description="Helical" evidence="6">
    <location>
        <begin position="612"/>
        <end position="634"/>
    </location>
</feature>
<evidence type="ECO:0000256" key="5">
    <source>
        <dbReference type="ARBA" id="ARBA00023136"/>
    </source>
</evidence>
<evidence type="ECO:0000256" key="7">
    <source>
        <dbReference type="SAM" id="MobiDB-lite"/>
    </source>
</evidence>
<feature type="transmembrane region" description="Helical" evidence="6">
    <location>
        <begin position="503"/>
        <end position="527"/>
    </location>
</feature>
<feature type="transmembrane region" description="Helical" evidence="6">
    <location>
        <begin position="435"/>
        <end position="454"/>
    </location>
</feature>
<feature type="transmembrane region" description="Helical" evidence="6">
    <location>
        <begin position="280"/>
        <end position="306"/>
    </location>
</feature>
<organism evidence="8 9">
    <name type="scientific">Monoraphidium neglectum</name>
    <dbReference type="NCBI Taxonomy" id="145388"/>
    <lineage>
        <taxon>Eukaryota</taxon>
        <taxon>Viridiplantae</taxon>
        <taxon>Chlorophyta</taxon>
        <taxon>core chlorophytes</taxon>
        <taxon>Chlorophyceae</taxon>
        <taxon>CS clade</taxon>
        <taxon>Sphaeropleales</taxon>
        <taxon>Selenastraceae</taxon>
        <taxon>Monoraphidium</taxon>
    </lineage>
</organism>
<feature type="transmembrane region" description="Helical" evidence="6">
    <location>
        <begin position="326"/>
        <end position="345"/>
    </location>
</feature>
<dbReference type="GO" id="GO:0016020">
    <property type="term" value="C:membrane"/>
    <property type="evidence" value="ECO:0007669"/>
    <property type="project" value="UniProtKB-SubCell"/>
</dbReference>
<reference evidence="8 9" key="1">
    <citation type="journal article" date="2013" name="BMC Genomics">
        <title>Reconstruction of the lipid metabolism for the microalga Monoraphidium neglectum from its genome sequence reveals characteristics suitable for biofuel production.</title>
        <authorList>
            <person name="Bogen C."/>
            <person name="Al-Dilaimi A."/>
            <person name="Albersmeier A."/>
            <person name="Wichmann J."/>
            <person name="Grundmann M."/>
            <person name="Rupp O."/>
            <person name="Lauersen K.J."/>
            <person name="Blifernez-Klassen O."/>
            <person name="Kalinowski J."/>
            <person name="Goesmann A."/>
            <person name="Mussgnug J.H."/>
            <person name="Kruse O."/>
        </authorList>
    </citation>
    <scope>NUCLEOTIDE SEQUENCE [LARGE SCALE GENOMIC DNA]</scope>
    <source>
        <strain evidence="8 9">SAG 48.87</strain>
    </source>
</reference>
<dbReference type="InterPro" id="IPR002528">
    <property type="entry name" value="MATE_fam"/>
</dbReference>
<gene>
    <name evidence="8" type="ORF">MNEG_10983</name>
</gene>
<feature type="non-terminal residue" evidence="8">
    <location>
        <position position="655"/>
    </location>
</feature>
<dbReference type="GO" id="GO:0042910">
    <property type="term" value="F:xenobiotic transmembrane transporter activity"/>
    <property type="evidence" value="ECO:0007669"/>
    <property type="project" value="InterPro"/>
</dbReference>
<evidence type="ECO:0000256" key="1">
    <source>
        <dbReference type="ARBA" id="ARBA00004141"/>
    </source>
</evidence>
<feature type="region of interest" description="Disordered" evidence="7">
    <location>
        <begin position="84"/>
        <end position="226"/>
    </location>
</feature>
<keyword evidence="9" id="KW-1185">Reference proteome</keyword>
<feature type="transmembrane region" description="Helical" evidence="6">
    <location>
        <begin position="580"/>
        <end position="600"/>
    </location>
</feature>
<keyword evidence="5 6" id="KW-0472">Membrane</keyword>
<comment type="similarity">
    <text evidence="2 6">Belongs to the multi antimicrobial extrusion (MATE) (TC 2.A.66.1) family.</text>
</comment>
<comment type="subcellular location">
    <subcellularLocation>
        <location evidence="1">Membrane</location>
        <topology evidence="1">Multi-pass membrane protein</topology>
    </subcellularLocation>
</comment>
<evidence type="ECO:0000256" key="2">
    <source>
        <dbReference type="ARBA" id="ARBA00010199"/>
    </source>
</evidence>
<dbReference type="KEGG" id="mng:MNEG_10983"/>
<keyword evidence="4 6" id="KW-1133">Transmembrane helix</keyword>
<dbReference type="Proteomes" id="UP000054498">
    <property type="component" value="Unassembled WGS sequence"/>
</dbReference>
<evidence type="ECO:0000256" key="4">
    <source>
        <dbReference type="ARBA" id="ARBA00022989"/>
    </source>
</evidence>
<dbReference type="InterPro" id="IPR044644">
    <property type="entry name" value="DinF-like"/>
</dbReference>
<dbReference type="GeneID" id="25728200"/>
<feature type="region of interest" description="Disordered" evidence="7">
    <location>
        <begin position="248"/>
        <end position="276"/>
    </location>
</feature>
<dbReference type="RefSeq" id="XP_013895997.1">
    <property type="nucleotide sequence ID" value="XM_014040543.1"/>
</dbReference>
<accession>A0A0D2JB46</accession>
<dbReference type="PANTHER" id="PTHR42893">
    <property type="entry name" value="PROTEIN DETOXIFICATION 44, CHLOROPLASTIC-RELATED"/>
    <property type="match status" value="1"/>
</dbReference>
<protein>
    <recommendedName>
        <fullName evidence="6">Protein DETOXIFICATION</fullName>
    </recommendedName>
    <alternativeName>
        <fullName evidence="6">Multidrug and toxic compound extrusion protein</fullName>
    </alternativeName>
</protein>
<feature type="transmembrane region" description="Helical" evidence="6">
    <location>
        <begin position="466"/>
        <end position="491"/>
    </location>
</feature>
<dbReference type="PANTHER" id="PTHR42893:SF46">
    <property type="entry name" value="PROTEIN DETOXIFICATION 44, CHLOROPLASTIC"/>
    <property type="match status" value="1"/>
</dbReference>
<dbReference type="Pfam" id="PF01554">
    <property type="entry name" value="MatE"/>
    <property type="match status" value="2"/>
</dbReference>
<comment type="caution">
    <text evidence="6">Lacks conserved residue(s) required for the propagation of feature annotation.</text>
</comment>
<dbReference type="OrthoDB" id="2126698at2759"/>
<dbReference type="GO" id="GO:0015297">
    <property type="term" value="F:antiporter activity"/>
    <property type="evidence" value="ECO:0007669"/>
    <property type="project" value="InterPro"/>
</dbReference>
<feature type="transmembrane region" description="Helical" evidence="6">
    <location>
        <begin position="547"/>
        <end position="568"/>
    </location>
</feature>
<feature type="transmembrane region" description="Helical" evidence="6">
    <location>
        <begin position="389"/>
        <end position="407"/>
    </location>
</feature>